<feature type="transmembrane region" description="Helical" evidence="1">
    <location>
        <begin position="46"/>
        <end position="70"/>
    </location>
</feature>
<keyword evidence="1" id="KW-0472">Membrane</keyword>
<keyword evidence="3" id="KW-1185">Reference proteome</keyword>
<protein>
    <recommendedName>
        <fullName evidence="4">Polysaccharide biosynthesis protein</fullName>
    </recommendedName>
</protein>
<feature type="transmembrane region" description="Helical" evidence="1">
    <location>
        <begin position="96"/>
        <end position="118"/>
    </location>
</feature>
<evidence type="ECO:0000313" key="3">
    <source>
        <dbReference type="Proteomes" id="UP000621500"/>
    </source>
</evidence>
<evidence type="ECO:0000313" key="2">
    <source>
        <dbReference type="EMBL" id="GIG98955.1"/>
    </source>
</evidence>
<feature type="transmembrane region" description="Helical" evidence="1">
    <location>
        <begin position="360"/>
        <end position="379"/>
    </location>
</feature>
<gene>
    <name evidence="2" type="ORF">Pma05_55280</name>
</gene>
<keyword evidence="1" id="KW-1133">Transmembrane helix</keyword>
<dbReference type="RefSeq" id="WP_203860362.1">
    <property type="nucleotide sequence ID" value="NZ_BAAAZQ010000031.1"/>
</dbReference>
<dbReference type="Proteomes" id="UP000621500">
    <property type="component" value="Unassembled WGS sequence"/>
</dbReference>
<evidence type="ECO:0008006" key="4">
    <source>
        <dbReference type="Google" id="ProtNLM"/>
    </source>
</evidence>
<dbReference type="EMBL" id="BONX01000038">
    <property type="protein sequence ID" value="GIG98955.1"/>
    <property type="molecule type" value="Genomic_DNA"/>
</dbReference>
<comment type="caution">
    <text evidence="2">The sequence shown here is derived from an EMBL/GenBank/DDBJ whole genome shotgun (WGS) entry which is preliminary data.</text>
</comment>
<organism evidence="2 3">
    <name type="scientific">Plantactinospora mayteni</name>
    <dbReference type="NCBI Taxonomy" id="566021"/>
    <lineage>
        <taxon>Bacteria</taxon>
        <taxon>Bacillati</taxon>
        <taxon>Actinomycetota</taxon>
        <taxon>Actinomycetes</taxon>
        <taxon>Micromonosporales</taxon>
        <taxon>Micromonosporaceae</taxon>
        <taxon>Plantactinospora</taxon>
    </lineage>
</organism>
<feature type="transmembrane region" description="Helical" evidence="1">
    <location>
        <begin position="257"/>
        <end position="276"/>
    </location>
</feature>
<feature type="transmembrane region" description="Helical" evidence="1">
    <location>
        <begin position="183"/>
        <end position="200"/>
    </location>
</feature>
<feature type="transmembrane region" description="Helical" evidence="1">
    <location>
        <begin position="385"/>
        <end position="406"/>
    </location>
</feature>
<feature type="transmembrane region" description="Helical" evidence="1">
    <location>
        <begin position="296"/>
        <end position="316"/>
    </location>
</feature>
<name>A0ABQ4EWG3_9ACTN</name>
<feature type="transmembrane region" description="Helical" evidence="1">
    <location>
        <begin position="124"/>
        <end position="143"/>
    </location>
</feature>
<feature type="transmembrane region" description="Helical" evidence="1">
    <location>
        <begin position="322"/>
        <end position="348"/>
    </location>
</feature>
<sequence length="422" mass="43281">MTETETSTTTGEAARSGGRSWSTLALTLGQLALMATSLVFSLSLGYAGGLAAVGAVAPAMLVFQLTCGVLQRTLAEATLLATAHEGRPADRATCRWSVAAALGGGLLGAVVALLSSLAVPDAPIELALGYAAGIPFVIALDIGRSAAVAAGTARSAFLESALWLVVQTASMLCFAALGSPLGICLSWAAVNAVFFLVAAARPDRRPALRGLLRWLRSRRASMGAASLDAFVVGVTPVLAMQVTAFVSTAATLGVIRVLQQVLAPLAFVSITFRRVLIYRRRNDGTSTVWQDLRDGLLSLGLMAAGAVLLGLAVVLGSRLVPALAFIPVGAALVAAGAEKAALGFSYGCSLSRFVRGEFDVLLRARYVMLGLTVLAAPLMTIRWGATGYLVGSSIGMVGYSLAVLGLPGGRRAVPTGPRPGLS</sequence>
<evidence type="ECO:0000256" key="1">
    <source>
        <dbReference type="SAM" id="Phobius"/>
    </source>
</evidence>
<proteinExistence type="predicted"/>
<accession>A0ABQ4EWG3</accession>
<feature type="transmembrane region" description="Helical" evidence="1">
    <location>
        <begin position="221"/>
        <end position="245"/>
    </location>
</feature>
<feature type="transmembrane region" description="Helical" evidence="1">
    <location>
        <begin position="21"/>
        <end position="40"/>
    </location>
</feature>
<feature type="transmembrane region" description="Helical" evidence="1">
    <location>
        <begin position="155"/>
        <end position="177"/>
    </location>
</feature>
<keyword evidence="1" id="KW-0812">Transmembrane</keyword>
<reference evidence="2 3" key="1">
    <citation type="submission" date="2021-01" db="EMBL/GenBank/DDBJ databases">
        <title>Whole genome shotgun sequence of Plantactinospora mayteni NBRC 109088.</title>
        <authorList>
            <person name="Komaki H."/>
            <person name="Tamura T."/>
        </authorList>
    </citation>
    <scope>NUCLEOTIDE SEQUENCE [LARGE SCALE GENOMIC DNA]</scope>
    <source>
        <strain evidence="2 3">NBRC 109088</strain>
    </source>
</reference>